<reference evidence="2 3" key="1">
    <citation type="submission" date="2020-03" db="EMBL/GenBank/DDBJ databases">
        <title>Draft Genome Sequence of Cudoniella acicularis.</title>
        <authorList>
            <person name="Buettner E."/>
            <person name="Kellner H."/>
        </authorList>
    </citation>
    <scope>NUCLEOTIDE SEQUENCE [LARGE SCALE GENOMIC DNA]</scope>
    <source>
        <strain evidence="2 3">DSM 108380</strain>
    </source>
</reference>
<feature type="compositionally biased region" description="Pro residues" evidence="1">
    <location>
        <begin position="238"/>
        <end position="251"/>
    </location>
</feature>
<organism evidence="2 3">
    <name type="scientific">Cudoniella acicularis</name>
    <dbReference type="NCBI Taxonomy" id="354080"/>
    <lineage>
        <taxon>Eukaryota</taxon>
        <taxon>Fungi</taxon>
        <taxon>Dikarya</taxon>
        <taxon>Ascomycota</taxon>
        <taxon>Pezizomycotina</taxon>
        <taxon>Leotiomycetes</taxon>
        <taxon>Helotiales</taxon>
        <taxon>Tricladiaceae</taxon>
        <taxon>Cudoniella</taxon>
    </lineage>
</organism>
<dbReference type="AlphaFoldDB" id="A0A8H4W4N2"/>
<gene>
    <name evidence="2" type="ORF">G7Y89_g4037</name>
</gene>
<feature type="compositionally biased region" description="Polar residues" evidence="1">
    <location>
        <begin position="16"/>
        <end position="29"/>
    </location>
</feature>
<comment type="caution">
    <text evidence="2">The sequence shown here is derived from an EMBL/GenBank/DDBJ whole genome shotgun (WGS) entry which is preliminary data.</text>
</comment>
<sequence length="262" mass="28887">MSANIDFTPDWDLYSTGYSDTTLRSTTGTGVPARSSTTSTSSSSAANSDATTFIGEMSSLSPTSSQGSAGKDIEQGPYEIDSTPSLSRPRRRPTGKPPRSAPVITHTAARKRAIGTTEYIVYSSDGRNPKVTAAFEKIMYDDWKIDPSTVWTLKSKWDSKVLYWTVCLTKDQVTELAKIPSVGSWCPADKNPIYEPGNQNHMLPLDEQYDKEICATKWLPKPKAPAPSSRRFSRLPTPRNPPPRFSSPPPRTKIHAPQTPYD</sequence>
<feature type="region of interest" description="Disordered" evidence="1">
    <location>
        <begin position="1"/>
        <end position="103"/>
    </location>
</feature>
<dbReference type="Proteomes" id="UP000566819">
    <property type="component" value="Unassembled WGS sequence"/>
</dbReference>
<evidence type="ECO:0000256" key="1">
    <source>
        <dbReference type="SAM" id="MobiDB-lite"/>
    </source>
</evidence>
<feature type="region of interest" description="Disordered" evidence="1">
    <location>
        <begin position="220"/>
        <end position="262"/>
    </location>
</feature>
<name>A0A8H4W4N2_9HELO</name>
<protein>
    <submittedName>
        <fullName evidence="2">Uncharacterized protein</fullName>
    </submittedName>
</protein>
<accession>A0A8H4W4N2</accession>
<dbReference type="OrthoDB" id="3565207at2759"/>
<evidence type="ECO:0000313" key="2">
    <source>
        <dbReference type="EMBL" id="KAF4634078.1"/>
    </source>
</evidence>
<keyword evidence="3" id="KW-1185">Reference proteome</keyword>
<feature type="compositionally biased region" description="Low complexity" evidence="1">
    <location>
        <begin position="35"/>
        <end position="52"/>
    </location>
</feature>
<proteinExistence type="predicted"/>
<evidence type="ECO:0000313" key="3">
    <source>
        <dbReference type="Proteomes" id="UP000566819"/>
    </source>
</evidence>
<dbReference type="EMBL" id="JAAMPI010000210">
    <property type="protein sequence ID" value="KAF4634078.1"/>
    <property type="molecule type" value="Genomic_DNA"/>
</dbReference>
<feature type="compositionally biased region" description="Polar residues" evidence="1">
    <location>
        <begin position="58"/>
        <end position="68"/>
    </location>
</feature>